<dbReference type="PANTHER" id="PTHR43433:SF5">
    <property type="entry name" value="AB HYDROLASE-1 DOMAIN-CONTAINING PROTEIN"/>
    <property type="match status" value="1"/>
</dbReference>
<dbReference type="Pfam" id="PF00561">
    <property type="entry name" value="Abhydrolase_1"/>
    <property type="match status" value="1"/>
</dbReference>
<dbReference type="InterPro" id="IPR029058">
    <property type="entry name" value="AB_hydrolase_fold"/>
</dbReference>
<evidence type="ECO:0000259" key="1">
    <source>
        <dbReference type="Pfam" id="PF00561"/>
    </source>
</evidence>
<proteinExistence type="predicted"/>
<comment type="caution">
    <text evidence="2">The sequence shown here is derived from an EMBL/GenBank/DDBJ whole genome shotgun (WGS) entry which is preliminary data.</text>
</comment>
<dbReference type="Proteomes" id="UP001500540">
    <property type="component" value="Unassembled WGS sequence"/>
</dbReference>
<evidence type="ECO:0000313" key="3">
    <source>
        <dbReference type="Proteomes" id="UP001500540"/>
    </source>
</evidence>
<dbReference type="EMBL" id="BAABAF010000001">
    <property type="protein sequence ID" value="GAA3752891.1"/>
    <property type="molecule type" value="Genomic_DNA"/>
</dbReference>
<dbReference type="RefSeq" id="WP_344779684.1">
    <property type="nucleotide sequence ID" value="NZ_BAABAF010000001.1"/>
</dbReference>
<name>A0ABP7G077_9MICO</name>
<keyword evidence="3" id="KW-1185">Reference proteome</keyword>
<dbReference type="InterPro" id="IPR000073">
    <property type="entry name" value="AB_hydrolase_1"/>
</dbReference>
<dbReference type="GO" id="GO:0016787">
    <property type="term" value="F:hydrolase activity"/>
    <property type="evidence" value="ECO:0007669"/>
    <property type="project" value="UniProtKB-KW"/>
</dbReference>
<gene>
    <name evidence="2" type="ORF">GCM10022240_02400</name>
</gene>
<organism evidence="2 3">
    <name type="scientific">Microbacterium kribbense</name>
    <dbReference type="NCBI Taxonomy" id="433645"/>
    <lineage>
        <taxon>Bacteria</taxon>
        <taxon>Bacillati</taxon>
        <taxon>Actinomycetota</taxon>
        <taxon>Actinomycetes</taxon>
        <taxon>Micrococcales</taxon>
        <taxon>Microbacteriaceae</taxon>
        <taxon>Microbacterium</taxon>
    </lineage>
</organism>
<keyword evidence="2" id="KW-0378">Hydrolase</keyword>
<dbReference type="PANTHER" id="PTHR43433">
    <property type="entry name" value="HYDROLASE, ALPHA/BETA FOLD FAMILY PROTEIN"/>
    <property type="match status" value="1"/>
</dbReference>
<dbReference type="SUPFAM" id="SSF53474">
    <property type="entry name" value="alpha/beta-Hydrolases"/>
    <property type="match status" value="1"/>
</dbReference>
<dbReference type="InterPro" id="IPR050471">
    <property type="entry name" value="AB_hydrolase"/>
</dbReference>
<protein>
    <submittedName>
        <fullName evidence="2">Alpha/beta hydrolase</fullName>
    </submittedName>
</protein>
<reference evidence="3" key="1">
    <citation type="journal article" date="2019" name="Int. J. Syst. Evol. Microbiol.">
        <title>The Global Catalogue of Microorganisms (GCM) 10K type strain sequencing project: providing services to taxonomists for standard genome sequencing and annotation.</title>
        <authorList>
            <consortium name="The Broad Institute Genomics Platform"/>
            <consortium name="The Broad Institute Genome Sequencing Center for Infectious Disease"/>
            <person name="Wu L."/>
            <person name="Ma J."/>
        </authorList>
    </citation>
    <scope>NUCLEOTIDE SEQUENCE [LARGE SCALE GENOMIC DNA]</scope>
    <source>
        <strain evidence="3">JCM 16950</strain>
    </source>
</reference>
<dbReference type="Gene3D" id="3.40.50.1820">
    <property type="entry name" value="alpha/beta hydrolase"/>
    <property type="match status" value="1"/>
</dbReference>
<feature type="domain" description="AB hydrolase-1" evidence="1">
    <location>
        <begin position="22"/>
        <end position="130"/>
    </location>
</feature>
<accession>A0ABP7G077</accession>
<evidence type="ECO:0000313" key="2">
    <source>
        <dbReference type="EMBL" id="GAA3752891.1"/>
    </source>
</evidence>
<sequence length="246" mass="25585">MPKVSGSDGVAICFQWVAGPRPVVLVHGFGSTAQMTWVETGWVRALTGAQRGVLTLDLRGHGMSGKPSDAGSYSLELMVGDVVAVMDAAGLWAVDVVAYSLGSRIALALAQSVPERIGTLVLGGIGTEELFQSWDAESIRSMLKGDVPIADPLAMRLFSGARSLPGADVAALLSCVEGLSGHEVTTTALPQRALVVAGEADTAARGAANLADELGARFVSIPGRNHMNALSARSFKQAALEFLDDR</sequence>